<sequence length="145" mass="16555">MKTHRDHVIRTFEALAYLAKRFDPDGIGLFFTNHREEGHGRDRDKLVQLLKKVDFSGQCSMDIMLTSILEQSSESRLSTRIRRAVGIKKWRVSSYVLTNGIWNNPYDSGAGDIPQLIKRTVERMDGRAKLGTQFIQFGSDPIGIE</sequence>
<dbReference type="EMBL" id="ML976616">
    <property type="protein sequence ID" value="KAF1844526.1"/>
    <property type="molecule type" value="Genomic_DNA"/>
</dbReference>
<dbReference type="Proteomes" id="UP000800039">
    <property type="component" value="Unassembled WGS sequence"/>
</dbReference>
<dbReference type="AlphaFoldDB" id="A0A9P4GFX5"/>
<dbReference type="RefSeq" id="XP_040787089.1">
    <property type="nucleotide sequence ID" value="XM_040938820.1"/>
</dbReference>
<dbReference type="OrthoDB" id="5986190at2759"/>
<protein>
    <submittedName>
        <fullName evidence="1">Uncharacterized protein</fullName>
    </submittedName>
</protein>
<gene>
    <name evidence="1" type="ORF">K460DRAFT_93333</name>
</gene>
<dbReference type="GeneID" id="63856077"/>
<evidence type="ECO:0000313" key="1">
    <source>
        <dbReference type="EMBL" id="KAF1844526.1"/>
    </source>
</evidence>
<name>A0A9P4GFX5_9PLEO</name>
<comment type="caution">
    <text evidence="1">The sequence shown here is derived from an EMBL/GenBank/DDBJ whole genome shotgun (WGS) entry which is preliminary data.</text>
</comment>
<proteinExistence type="predicted"/>
<reference evidence="1" key="1">
    <citation type="submission" date="2020-01" db="EMBL/GenBank/DDBJ databases">
        <authorList>
            <consortium name="DOE Joint Genome Institute"/>
            <person name="Haridas S."/>
            <person name="Albert R."/>
            <person name="Binder M."/>
            <person name="Bloem J."/>
            <person name="Labutti K."/>
            <person name="Salamov A."/>
            <person name="Andreopoulos B."/>
            <person name="Baker S.E."/>
            <person name="Barry K."/>
            <person name="Bills G."/>
            <person name="Bluhm B.H."/>
            <person name="Cannon C."/>
            <person name="Castanera R."/>
            <person name="Culley D.E."/>
            <person name="Daum C."/>
            <person name="Ezra D."/>
            <person name="Gonzalez J.B."/>
            <person name="Henrissat B."/>
            <person name="Kuo A."/>
            <person name="Liang C."/>
            <person name="Lipzen A."/>
            <person name="Lutzoni F."/>
            <person name="Magnuson J."/>
            <person name="Mondo S."/>
            <person name="Nolan M."/>
            <person name="Ohm R."/>
            <person name="Pangilinan J."/>
            <person name="Park H.-J."/>
            <person name="Ramirez L."/>
            <person name="Alfaro M."/>
            <person name="Sun H."/>
            <person name="Tritt A."/>
            <person name="Yoshinaga Y."/>
            <person name="Zwiers L.-H."/>
            <person name="Turgeon B.G."/>
            <person name="Goodwin S.B."/>
            <person name="Spatafora J.W."/>
            <person name="Crous P.W."/>
            <person name="Grigoriev I.V."/>
        </authorList>
    </citation>
    <scope>NUCLEOTIDE SEQUENCE</scope>
    <source>
        <strain evidence="1">CBS 394.84</strain>
    </source>
</reference>
<keyword evidence="2" id="KW-1185">Reference proteome</keyword>
<evidence type="ECO:0000313" key="2">
    <source>
        <dbReference type="Proteomes" id="UP000800039"/>
    </source>
</evidence>
<organism evidence="1 2">
    <name type="scientific">Cucurbitaria berberidis CBS 394.84</name>
    <dbReference type="NCBI Taxonomy" id="1168544"/>
    <lineage>
        <taxon>Eukaryota</taxon>
        <taxon>Fungi</taxon>
        <taxon>Dikarya</taxon>
        <taxon>Ascomycota</taxon>
        <taxon>Pezizomycotina</taxon>
        <taxon>Dothideomycetes</taxon>
        <taxon>Pleosporomycetidae</taxon>
        <taxon>Pleosporales</taxon>
        <taxon>Pleosporineae</taxon>
        <taxon>Cucurbitariaceae</taxon>
        <taxon>Cucurbitaria</taxon>
    </lineage>
</organism>
<accession>A0A9P4GFX5</accession>